<dbReference type="Gene3D" id="3.30.160.60">
    <property type="entry name" value="Classic Zinc Finger"/>
    <property type="match status" value="2"/>
</dbReference>
<protein>
    <submittedName>
        <fullName evidence="12">C6 zinc finger domain-containing protein</fullName>
    </submittedName>
</protein>
<dbReference type="Gene3D" id="4.10.240.10">
    <property type="entry name" value="Zn(2)-C6 fungal-type DNA-binding domain"/>
    <property type="match status" value="1"/>
</dbReference>
<sequence length="899" mass="100451">MMDSSREPSRQAQSSGAGRYQCTQCQRTYTRVDHLARHVRSHLQERPFQCQTCQKCFGRADLLKRHMQLHEEYGSNRKRPRLVGPYQSRVSEACQACAAAKVRCDDDKPCMRCQQLQIHCEFSRHPQAARTATKAQESTQPAVCRLADQEPTLAPSAAGSTSVQGHSAEDQYSSLEGTTNCDTPPFSDNQFSDFLRDVMATPDASTVGTNGEASWSNLDFRPWNVLDFNMDDDAELNWQRDSYPSYLCGRGGSDMQWPWLDSLDTCHPPKQQPHLSGVQPVEEHLQQSGQLAPSLVMPKRQAGVGVDAFQKSSLSRWLPNQQDNTETHMNQLSVGAEEPEAPYTRLSQEHPILSEPLTEIASNRLLAMILSTCDTEKGAVIAAAFPPRQLLGELIQNYMTQNQMMSATFIHAPTFCPNRERPELLGAVIAAGAVLSDSKSLQEFGLAIQEALSLVVQKRCEKSNAITRELWLPQTLMFEIEIALWSGSKRKMEIAESQTHALFTMLRRSGRFQKYQKPVPAPLSQDSGAVLRQKWINWVQQESYKRLSFYAFLLDEQLSMALLVTPQISYAEMLLPLPESSELWTAEDAEQWKSIYLKYPNRPVEQLNPSMVSLLQKPLEISSLQNCYDLRLSTLIVLHGLWGMIWECTQLTSVLSTRLSQSGAAVTLHRDLCQVLDSLRIAVTEVEEAQTPEVYLMLGLLTIYLHVSLEKVQLFAGKEDLEEARRVLPLLQEWAMLPSARHAIWGAGQVLRAAKSFPVRQLRNFQAIAVYHAGLTCWAYGLISLKNEPRGSDAQRTHLHSPATTIWLDGPDTSDVRRFIALGRGTPSVGFPKSDEMSCTGLISLSDPVSLMAIVLSILQNNGEPETGDAVMPPLVENLIQLITDLGEAGLIAINSLAY</sequence>
<dbReference type="PROSITE" id="PS50157">
    <property type="entry name" value="ZINC_FINGER_C2H2_2"/>
    <property type="match status" value="2"/>
</dbReference>
<evidence type="ECO:0000313" key="13">
    <source>
        <dbReference type="Proteomes" id="UP000717696"/>
    </source>
</evidence>
<dbReference type="PROSITE" id="PS00028">
    <property type="entry name" value="ZINC_FINGER_C2H2_1"/>
    <property type="match status" value="2"/>
</dbReference>
<dbReference type="EMBL" id="JAGMUU010000026">
    <property type="protein sequence ID" value="KAH7122085.1"/>
    <property type="molecule type" value="Genomic_DNA"/>
</dbReference>
<dbReference type="SMART" id="SM00066">
    <property type="entry name" value="GAL4"/>
    <property type="match status" value="1"/>
</dbReference>
<dbReference type="SUPFAM" id="SSF57701">
    <property type="entry name" value="Zn2/Cys6 DNA-binding domain"/>
    <property type="match status" value="1"/>
</dbReference>
<keyword evidence="1" id="KW-0479">Metal-binding</keyword>
<dbReference type="InterPro" id="IPR007219">
    <property type="entry name" value="XnlR_reg_dom"/>
</dbReference>
<evidence type="ECO:0000256" key="1">
    <source>
        <dbReference type="ARBA" id="ARBA00022723"/>
    </source>
</evidence>
<organism evidence="12 13">
    <name type="scientific">Dactylonectria estremocensis</name>
    <dbReference type="NCBI Taxonomy" id="1079267"/>
    <lineage>
        <taxon>Eukaryota</taxon>
        <taxon>Fungi</taxon>
        <taxon>Dikarya</taxon>
        <taxon>Ascomycota</taxon>
        <taxon>Pezizomycotina</taxon>
        <taxon>Sordariomycetes</taxon>
        <taxon>Hypocreomycetidae</taxon>
        <taxon>Hypocreales</taxon>
        <taxon>Nectriaceae</taxon>
        <taxon>Dactylonectria</taxon>
    </lineage>
</organism>
<evidence type="ECO:0000256" key="4">
    <source>
        <dbReference type="ARBA" id="ARBA00022833"/>
    </source>
</evidence>
<feature type="domain" description="C2H2-type" evidence="11">
    <location>
        <begin position="48"/>
        <end position="70"/>
    </location>
</feature>
<keyword evidence="5" id="KW-0805">Transcription regulation</keyword>
<evidence type="ECO:0000259" key="10">
    <source>
        <dbReference type="PROSITE" id="PS50048"/>
    </source>
</evidence>
<reference evidence="12" key="1">
    <citation type="journal article" date="2021" name="Nat. Commun.">
        <title>Genetic determinants of endophytism in the Arabidopsis root mycobiome.</title>
        <authorList>
            <person name="Mesny F."/>
            <person name="Miyauchi S."/>
            <person name="Thiergart T."/>
            <person name="Pickel B."/>
            <person name="Atanasova L."/>
            <person name="Karlsson M."/>
            <person name="Huettel B."/>
            <person name="Barry K.W."/>
            <person name="Haridas S."/>
            <person name="Chen C."/>
            <person name="Bauer D."/>
            <person name="Andreopoulos W."/>
            <person name="Pangilinan J."/>
            <person name="LaButti K."/>
            <person name="Riley R."/>
            <person name="Lipzen A."/>
            <person name="Clum A."/>
            <person name="Drula E."/>
            <person name="Henrissat B."/>
            <person name="Kohler A."/>
            <person name="Grigoriev I.V."/>
            <person name="Martin F.M."/>
            <person name="Hacquard S."/>
        </authorList>
    </citation>
    <scope>NUCLEOTIDE SEQUENCE</scope>
    <source>
        <strain evidence="12">MPI-CAGE-AT-0021</strain>
    </source>
</reference>
<dbReference type="Pfam" id="PF00172">
    <property type="entry name" value="Zn_clus"/>
    <property type="match status" value="1"/>
</dbReference>
<keyword evidence="6" id="KW-0804">Transcription</keyword>
<keyword evidence="7" id="KW-0539">Nucleus</keyword>
<evidence type="ECO:0000256" key="2">
    <source>
        <dbReference type="ARBA" id="ARBA00022737"/>
    </source>
</evidence>
<dbReference type="InterPro" id="IPR013087">
    <property type="entry name" value="Znf_C2H2_type"/>
</dbReference>
<evidence type="ECO:0000256" key="3">
    <source>
        <dbReference type="ARBA" id="ARBA00022771"/>
    </source>
</evidence>
<dbReference type="GO" id="GO:0006351">
    <property type="term" value="P:DNA-templated transcription"/>
    <property type="evidence" value="ECO:0007669"/>
    <property type="project" value="InterPro"/>
</dbReference>
<comment type="caution">
    <text evidence="12">The sequence shown here is derived from an EMBL/GenBank/DDBJ whole genome shotgun (WGS) entry which is preliminary data.</text>
</comment>
<feature type="region of interest" description="Disordered" evidence="9">
    <location>
        <begin position="154"/>
        <end position="184"/>
    </location>
</feature>
<dbReference type="PROSITE" id="PS50048">
    <property type="entry name" value="ZN2_CY6_FUNGAL_2"/>
    <property type="match status" value="1"/>
</dbReference>
<evidence type="ECO:0000256" key="9">
    <source>
        <dbReference type="SAM" id="MobiDB-lite"/>
    </source>
</evidence>
<dbReference type="PROSITE" id="PS00463">
    <property type="entry name" value="ZN2_CY6_FUNGAL_1"/>
    <property type="match status" value="1"/>
</dbReference>
<evidence type="ECO:0000256" key="7">
    <source>
        <dbReference type="ARBA" id="ARBA00023242"/>
    </source>
</evidence>
<dbReference type="InterPro" id="IPR001138">
    <property type="entry name" value="Zn2Cys6_DnaBD"/>
</dbReference>
<name>A0A9P9DJZ3_9HYPO</name>
<proteinExistence type="predicted"/>
<dbReference type="AlphaFoldDB" id="A0A9P9DJZ3"/>
<dbReference type="Proteomes" id="UP000717696">
    <property type="component" value="Unassembled WGS sequence"/>
</dbReference>
<keyword evidence="4" id="KW-0862">Zinc</keyword>
<dbReference type="PANTHER" id="PTHR47660">
    <property type="entry name" value="TRANSCRIPTION FACTOR WITH C2H2 AND ZN(2)-CYS(6) DNA BINDING DOMAIN (EUROFUNG)-RELATED-RELATED"/>
    <property type="match status" value="1"/>
</dbReference>
<dbReference type="SMART" id="SM00355">
    <property type="entry name" value="ZnF_C2H2"/>
    <property type="match status" value="2"/>
</dbReference>
<dbReference type="InterPro" id="IPR036236">
    <property type="entry name" value="Znf_C2H2_sf"/>
</dbReference>
<dbReference type="GO" id="GO:0000981">
    <property type="term" value="F:DNA-binding transcription factor activity, RNA polymerase II-specific"/>
    <property type="evidence" value="ECO:0007669"/>
    <property type="project" value="InterPro"/>
</dbReference>
<keyword evidence="13" id="KW-1185">Reference proteome</keyword>
<accession>A0A9P9DJZ3</accession>
<dbReference type="PANTHER" id="PTHR47660:SF2">
    <property type="entry name" value="TRANSCRIPTION FACTOR WITH C2H2 AND ZN(2)-CYS(6) DNA BINDING DOMAIN (EUROFUNG)"/>
    <property type="match status" value="1"/>
</dbReference>
<dbReference type="SUPFAM" id="SSF57667">
    <property type="entry name" value="beta-beta-alpha zinc fingers"/>
    <property type="match status" value="1"/>
</dbReference>
<dbReference type="FunFam" id="3.30.160.60:FF:000110">
    <property type="entry name" value="Zinc finger protein-like"/>
    <property type="match status" value="1"/>
</dbReference>
<evidence type="ECO:0000256" key="8">
    <source>
        <dbReference type="PROSITE-ProRule" id="PRU00042"/>
    </source>
</evidence>
<dbReference type="CDD" id="cd00067">
    <property type="entry name" value="GAL4"/>
    <property type="match status" value="1"/>
</dbReference>
<dbReference type="Pfam" id="PF04082">
    <property type="entry name" value="Fungal_trans"/>
    <property type="match status" value="1"/>
</dbReference>
<dbReference type="GO" id="GO:0008270">
    <property type="term" value="F:zinc ion binding"/>
    <property type="evidence" value="ECO:0007669"/>
    <property type="project" value="UniProtKB-KW"/>
</dbReference>
<dbReference type="Pfam" id="PF00096">
    <property type="entry name" value="zf-C2H2"/>
    <property type="match status" value="2"/>
</dbReference>
<keyword evidence="3 8" id="KW-0863">Zinc-finger</keyword>
<feature type="compositionally biased region" description="Polar residues" evidence="9">
    <location>
        <begin position="158"/>
        <end position="184"/>
    </location>
</feature>
<dbReference type="GO" id="GO:0003677">
    <property type="term" value="F:DNA binding"/>
    <property type="evidence" value="ECO:0007669"/>
    <property type="project" value="InterPro"/>
</dbReference>
<evidence type="ECO:0000313" key="12">
    <source>
        <dbReference type="EMBL" id="KAH7122085.1"/>
    </source>
</evidence>
<dbReference type="InterPro" id="IPR036864">
    <property type="entry name" value="Zn2-C6_fun-type_DNA-bd_sf"/>
</dbReference>
<evidence type="ECO:0000256" key="5">
    <source>
        <dbReference type="ARBA" id="ARBA00023015"/>
    </source>
</evidence>
<evidence type="ECO:0000256" key="6">
    <source>
        <dbReference type="ARBA" id="ARBA00023163"/>
    </source>
</evidence>
<feature type="domain" description="Zn(2)-C6 fungal-type" evidence="10">
    <location>
        <begin position="93"/>
        <end position="122"/>
    </location>
</feature>
<gene>
    <name evidence="12" type="ORF">B0J13DRAFT_566923</name>
</gene>
<feature type="domain" description="C2H2-type" evidence="11">
    <location>
        <begin position="20"/>
        <end position="47"/>
    </location>
</feature>
<dbReference type="OrthoDB" id="40579at2759"/>
<keyword evidence="2" id="KW-0677">Repeat</keyword>
<evidence type="ECO:0000259" key="11">
    <source>
        <dbReference type="PROSITE" id="PS50157"/>
    </source>
</evidence>